<name>A0A7X2TAC2_9FIRM</name>
<proteinExistence type="predicted"/>
<evidence type="ECO:0000256" key="1">
    <source>
        <dbReference type="SAM" id="Phobius"/>
    </source>
</evidence>
<reference evidence="2 3" key="1">
    <citation type="submission" date="2019-08" db="EMBL/GenBank/DDBJ databases">
        <title>In-depth cultivation of the pig gut microbiome towards novel bacterial diversity and tailored functional studies.</title>
        <authorList>
            <person name="Wylensek D."/>
            <person name="Hitch T.C.A."/>
            <person name="Clavel T."/>
        </authorList>
    </citation>
    <scope>NUCLEOTIDE SEQUENCE [LARGE SCALE GENOMIC DNA]</scope>
    <source>
        <strain evidence="2 3">RF-744-FAT-4</strain>
    </source>
</reference>
<dbReference type="InterPro" id="IPR052928">
    <property type="entry name" value="Desiccation-related_membrane"/>
</dbReference>
<feature type="transmembrane region" description="Helical" evidence="1">
    <location>
        <begin position="6"/>
        <end position="27"/>
    </location>
</feature>
<evidence type="ECO:0000313" key="2">
    <source>
        <dbReference type="EMBL" id="MSS19346.1"/>
    </source>
</evidence>
<protein>
    <submittedName>
        <fullName evidence="2">YtxH domain-containing protein</fullName>
    </submittedName>
</protein>
<keyword evidence="1" id="KW-0812">Transmembrane</keyword>
<dbReference type="SUPFAM" id="SSF58113">
    <property type="entry name" value="Apolipoprotein A-I"/>
    <property type="match status" value="1"/>
</dbReference>
<keyword evidence="1" id="KW-1133">Transmembrane helix</keyword>
<dbReference type="PANTHER" id="PTHR35792">
    <property type="entry name" value="GENERAL STRESS PROTEIN"/>
    <property type="match status" value="1"/>
</dbReference>
<organism evidence="2 3">
    <name type="scientific">Pseudoramibacter porci</name>
    <dbReference type="NCBI Taxonomy" id="2606631"/>
    <lineage>
        <taxon>Bacteria</taxon>
        <taxon>Bacillati</taxon>
        <taxon>Bacillota</taxon>
        <taxon>Clostridia</taxon>
        <taxon>Eubacteriales</taxon>
        <taxon>Eubacteriaceae</taxon>
        <taxon>Pseudoramibacter</taxon>
    </lineage>
</organism>
<dbReference type="PANTHER" id="PTHR35792:SF1">
    <property type="entry name" value="SLL0268 PROTEIN"/>
    <property type="match status" value="1"/>
</dbReference>
<keyword evidence="3" id="KW-1185">Reference proteome</keyword>
<gene>
    <name evidence="2" type="ORF">FYJ52_02820</name>
</gene>
<evidence type="ECO:0000313" key="3">
    <source>
        <dbReference type="Proteomes" id="UP000461754"/>
    </source>
</evidence>
<dbReference type="InterPro" id="IPR024623">
    <property type="entry name" value="YtxH"/>
</dbReference>
<dbReference type="RefSeq" id="WP_154575743.1">
    <property type="nucleotide sequence ID" value="NZ_VUMO01000002.1"/>
</dbReference>
<accession>A0A7X2TAC2</accession>
<dbReference type="EMBL" id="VUMO01000002">
    <property type="protein sequence ID" value="MSS19346.1"/>
    <property type="molecule type" value="Genomic_DNA"/>
</dbReference>
<comment type="caution">
    <text evidence="2">The sequence shown here is derived from an EMBL/GenBank/DDBJ whole genome shotgun (WGS) entry which is preliminary data.</text>
</comment>
<sequence>MANKESYFIGGIFAGAVIGAAAALLFAPSTGDDLRTSIASGAKERWDDLQDQVKEYGHSLKNQIQDATDTLTDRVNQYRSEIEDKINDIEQDVDDDFEAFEDEFGDVLQDEGEADSKEEAAE</sequence>
<dbReference type="Pfam" id="PF12732">
    <property type="entry name" value="YtxH"/>
    <property type="match status" value="1"/>
</dbReference>
<keyword evidence="1" id="KW-0472">Membrane</keyword>
<dbReference type="AlphaFoldDB" id="A0A7X2TAC2"/>
<dbReference type="Proteomes" id="UP000461754">
    <property type="component" value="Unassembled WGS sequence"/>
</dbReference>
<dbReference type="Gene3D" id="1.20.120.20">
    <property type="entry name" value="Apolipoprotein"/>
    <property type="match status" value="1"/>
</dbReference>